<keyword evidence="1" id="KW-1015">Disulfide bond</keyword>
<evidence type="ECO:0000256" key="1">
    <source>
        <dbReference type="ARBA" id="ARBA00023157"/>
    </source>
</evidence>
<dbReference type="Proteomes" id="UP001608902">
    <property type="component" value="Unassembled WGS sequence"/>
</dbReference>
<proteinExistence type="predicted"/>
<gene>
    <name evidence="3" type="ORF">AB6A40_005423</name>
</gene>
<dbReference type="InterPro" id="IPR036055">
    <property type="entry name" value="LDL_receptor-like_sf"/>
</dbReference>
<dbReference type="EMBL" id="JBGFUD010003442">
    <property type="protein sequence ID" value="MFH4978714.1"/>
    <property type="molecule type" value="Genomic_DNA"/>
</dbReference>
<protein>
    <submittedName>
        <fullName evidence="3">Uncharacterized protein</fullName>
    </submittedName>
</protein>
<keyword evidence="4" id="KW-1185">Reference proteome</keyword>
<accession>A0ABD6EKN1</accession>
<keyword evidence="2" id="KW-0732">Signal</keyword>
<dbReference type="Gene3D" id="4.10.400.10">
    <property type="entry name" value="Low-density Lipoprotein Receptor"/>
    <property type="match status" value="1"/>
</dbReference>
<comment type="caution">
    <text evidence="3">The sequence shown here is derived from an EMBL/GenBank/DDBJ whole genome shotgun (WGS) entry which is preliminary data.</text>
</comment>
<feature type="signal peptide" evidence="2">
    <location>
        <begin position="1"/>
        <end position="19"/>
    </location>
</feature>
<feature type="chain" id="PRO_5044825502" evidence="2">
    <location>
        <begin position="20"/>
        <end position="128"/>
    </location>
</feature>
<organism evidence="3 4">
    <name type="scientific">Gnathostoma spinigerum</name>
    <dbReference type="NCBI Taxonomy" id="75299"/>
    <lineage>
        <taxon>Eukaryota</taxon>
        <taxon>Metazoa</taxon>
        <taxon>Ecdysozoa</taxon>
        <taxon>Nematoda</taxon>
        <taxon>Chromadorea</taxon>
        <taxon>Rhabditida</taxon>
        <taxon>Spirurina</taxon>
        <taxon>Gnathostomatomorpha</taxon>
        <taxon>Gnathostomatoidea</taxon>
        <taxon>Gnathostomatidae</taxon>
        <taxon>Gnathostoma</taxon>
    </lineage>
</organism>
<name>A0ABD6EKN1_9BILA</name>
<evidence type="ECO:0000313" key="3">
    <source>
        <dbReference type="EMBL" id="MFH4978714.1"/>
    </source>
</evidence>
<sequence>MLKAKKFVIILMLTTRANGAQEEMARRPTYFHYFMNSRNIPNSSSIQSNLLFLPADAGFLENFSCKKKDYMYMKQAYFCPTAPPETKPSEWPCIAYSDLCDKKVDCYGSQDEHPTFCMFHILYRKYPK</sequence>
<dbReference type="AlphaFoldDB" id="A0ABD6EKN1"/>
<reference evidence="3 4" key="1">
    <citation type="submission" date="2024-08" db="EMBL/GenBank/DDBJ databases">
        <title>Gnathostoma spinigerum genome.</title>
        <authorList>
            <person name="Gonzalez-Bertolin B."/>
            <person name="Monzon S."/>
            <person name="Zaballos A."/>
            <person name="Jimenez P."/>
            <person name="Dekumyoy P."/>
            <person name="Varona S."/>
            <person name="Cuesta I."/>
            <person name="Sumanam S."/>
            <person name="Adisakwattana P."/>
            <person name="Gasser R.B."/>
            <person name="Hernandez-Gonzalez A."/>
            <person name="Young N.D."/>
            <person name="Perteguer M.J."/>
        </authorList>
    </citation>
    <scope>NUCLEOTIDE SEQUENCE [LARGE SCALE GENOMIC DNA]</scope>
    <source>
        <strain evidence="3">AL3</strain>
        <tissue evidence="3">Liver</tissue>
    </source>
</reference>
<evidence type="ECO:0000256" key="2">
    <source>
        <dbReference type="SAM" id="SignalP"/>
    </source>
</evidence>
<evidence type="ECO:0000313" key="4">
    <source>
        <dbReference type="Proteomes" id="UP001608902"/>
    </source>
</evidence>